<dbReference type="InterPro" id="IPR004358">
    <property type="entry name" value="Sig_transdc_His_kin-like_C"/>
</dbReference>
<name>A0ABS7EZW9_9PROT</name>
<keyword evidence="3" id="KW-0597">Phosphoprotein</keyword>
<proteinExistence type="predicted"/>
<keyword evidence="14" id="KW-1185">Reference proteome</keyword>
<keyword evidence="5" id="KW-0547">Nucleotide-binding</keyword>
<organism evidence="13 14">
    <name type="scientific">Caldovatus aquaticus</name>
    <dbReference type="NCBI Taxonomy" id="2865671"/>
    <lineage>
        <taxon>Bacteria</taxon>
        <taxon>Pseudomonadati</taxon>
        <taxon>Pseudomonadota</taxon>
        <taxon>Alphaproteobacteria</taxon>
        <taxon>Acetobacterales</taxon>
        <taxon>Roseomonadaceae</taxon>
        <taxon>Caldovatus</taxon>
    </lineage>
</organism>
<dbReference type="Pfam" id="PF02518">
    <property type="entry name" value="HATPase_c"/>
    <property type="match status" value="1"/>
</dbReference>
<gene>
    <name evidence="13" type="ORF">K1J50_02000</name>
</gene>
<dbReference type="EC" id="2.7.13.3" evidence="2"/>
<feature type="domain" description="PAS" evidence="11">
    <location>
        <begin position="262"/>
        <end position="302"/>
    </location>
</feature>
<feature type="domain" description="PAC" evidence="12">
    <location>
        <begin position="209"/>
        <end position="261"/>
    </location>
</feature>
<dbReference type="RefSeq" id="WP_220115760.1">
    <property type="nucleotide sequence ID" value="NZ_JAHZUY010000003.1"/>
</dbReference>
<dbReference type="InterPro" id="IPR000014">
    <property type="entry name" value="PAS"/>
</dbReference>
<evidence type="ECO:0000259" key="10">
    <source>
        <dbReference type="PROSITE" id="PS50109"/>
    </source>
</evidence>
<evidence type="ECO:0000256" key="2">
    <source>
        <dbReference type="ARBA" id="ARBA00012438"/>
    </source>
</evidence>
<dbReference type="SMART" id="SM00388">
    <property type="entry name" value="HisKA"/>
    <property type="match status" value="1"/>
</dbReference>
<dbReference type="Pfam" id="PF12860">
    <property type="entry name" value="PAS_7"/>
    <property type="match status" value="1"/>
</dbReference>
<keyword evidence="6" id="KW-0418">Kinase</keyword>
<dbReference type="Pfam" id="PF00512">
    <property type="entry name" value="HisKA"/>
    <property type="match status" value="1"/>
</dbReference>
<dbReference type="Gene3D" id="3.30.565.10">
    <property type="entry name" value="Histidine kinase-like ATPase, C-terminal domain"/>
    <property type="match status" value="1"/>
</dbReference>
<evidence type="ECO:0000256" key="8">
    <source>
        <dbReference type="ARBA" id="ARBA00023012"/>
    </source>
</evidence>
<evidence type="ECO:0000256" key="6">
    <source>
        <dbReference type="ARBA" id="ARBA00022777"/>
    </source>
</evidence>
<dbReference type="PROSITE" id="PS50113">
    <property type="entry name" value="PAC"/>
    <property type="match status" value="1"/>
</dbReference>
<dbReference type="SUPFAM" id="SSF47384">
    <property type="entry name" value="Homodimeric domain of signal transducing histidine kinase"/>
    <property type="match status" value="1"/>
</dbReference>
<reference evidence="13 14" key="1">
    <citation type="submission" date="2021-08" db="EMBL/GenBank/DDBJ databases">
        <title>Caldovatus sediminis gen. nov., sp. nov., a moderately thermophilic bacterium isolated from a hot spring.</title>
        <authorList>
            <person name="Hu C.-J."/>
            <person name="Li W.-J."/>
            <person name="Xian W.-D."/>
        </authorList>
    </citation>
    <scope>NUCLEOTIDE SEQUENCE [LARGE SCALE GENOMIC DNA]</scope>
    <source>
        <strain evidence="13 14">SYSU G05006</strain>
    </source>
</reference>
<comment type="caution">
    <text evidence="13">The sequence shown here is derived from an EMBL/GenBank/DDBJ whole genome shotgun (WGS) entry which is preliminary data.</text>
</comment>
<evidence type="ECO:0000256" key="5">
    <source>
        <dbReference type="ARBA" id="ARBA00022741"/>
    </source>
</evidence>
<dbReference type="Pfam" id="PF08448">
    <property type="entry name" value="PAS_4"/>
    <property type="match status" value="2"/>
</dbReference>
<dbReference type="InterPro" id="IPR036890">
    <property type="entry name" value="HATPase_C_sf"/>
</dbReference>
<evidence type="ECO:0000256" key="1">
    <source>
        <dbReference type="ARBA" id="ARBA00000085"/>
    </source>
</evidence>
<protein>
    <recommendedName>
        <fullName evidence="2">histidine kinase</fullName>
        <ecNumber evidence="2">2.7.13.3</ecNumber>
    </recommendedName>
</protein>
<dbReference type="SUPFAM" id="SSF55874">
    <property type="entry name" value="ATPase domain of HSP90 chaperone/DNA topoisomerase II/histidine kinase"/>
    <property type="match status" value="1"/>
</dbReference>
<dbReference type="InterPro" id="IPR013656">
    <property type="entry name" value="PAS_4"/>
</dbReference>
<keyword evidence="7" id="KW-0067">ATP-binding</keyword>
<dbReference type="PANTHER" id="PTHR43065:SF10">
    <property type="entry name" value="PEROXIDE STRESS-ACTIVATED HISTIDINE KINASE MAK3"/>
    <property type="match status" value="1"/>
</dbReference>
<dbReference type="SMART" id="SM00387">
    <property type="entry name" value="HATPase_c"/>
    <property type="match status" value="1"/>
</dbReference>
<dbReference type="InterPro" id="IPR035965">
    <property type="entry name" value="PAS-like_dom_sf"/>
</dbReference>
<sequence>MPRLDPATLAAVLDAAPVRIAVMDRRRRHIYVNAEMCAFLGLRREEILGTTVADMLGRATARRIAPLGRRALAGETHRWQGWIEYVNHDDPAAPPRRRYVDRIYAPVLGPRGAITAYMVITSDLTEAMRRQEELERRGRQLEEILDAIPARICLIGRDFRYRFVNREFSAFAGRKPEAIIGRTTGELVGPEVKRRLDPLALRALAGETVKEEGWIDYRRNGRKYVSWVFAPKRADDGSIEGFAVFMRDLTELKAREEDLARRTAQLETILSSIGDGVSIMDPEGRLILCNKGFLDLFGFPAELGRPGTPIAAFVRDRLARGIRSAHDRRDADAGTLVAERVARILGATDSVEEDLRSDGVCLEIRRRRLPDGCIVSTYTDITARHEAERARRAQRDALRRAEQLSTTASLLAGVAHEINNPLAVVAAQALLLAEEAEGTPLAARAEAVREAAQRCGRIVASLMASARRRAQRREVFDLADAVRSGLDLAGYGLRAAGIALELDLPDGLPKLRGDPDQIAHVVANLVANAQHALEGLGAGGDGAAAAGRPRRLAISARRAGGTVELRVADSGPGIPPELRERIFGPFFTTKPDGVGTGVGLALCRAVAGTHGGAMRAEETPGGGATFVLSLPVPPGPPAAEGRRLQETAAER</sequence>
<dbReference type="InterPro" id="IPR005467">
    <property type="entry name" value="His_kinase_dom"/>
</dbReference>
<dbReference type="Gene3D" id="3.30.450.20">
    <property type="entry name" value="PAS domain"/>
    <property type="match status" value="3"/>
</dbReference>
<dbReference type="Proteomes" id="UP001519924">
    <property type="component" value="Unassembled WGS sequence"/>
</dbReference>
<dbReference type="PANTHER" id="PTHR43065">
    <property type="entry name" value="SENSOR HISTIDINE KINASE"/>
    <property type="match status" value="1"/>
</dbReference>
<keyword evidence="4" id="KW-0808">Transferase</keyword>
<dbReference type="PRINTS" id="PR00344">
    <property type="entry name" value="BCTRLSENSOR"/>
</dbReference>
<dbReference type="InterPro" id="IPR003661">
    <property type="entry name" value="HisK_dim/P_dom"/>
</dbReference>
<dbReference type="Gene3D" id="1.10.287.130">
    <property type="match status" value="1"/>
</dbReference>
<dbReference type="PROSITE" id="PS50109">
    <property type="entry name" value="HIS_KIN"/>
    <property type="match status" value="1"/>
</dbReference>
<evidence type="ECO:0000256" key="3">
    <source>
        <dbReference type="ARBA" id="ARBA00022553"/>
    </source>
</evidence>
<dbReference type="InterPro" id="IPR036097">
    <property type="entry name" value="HisK_dim/P_sf"/>
</dbReference>
<evidence type="ECO:0000313" key="14">
    <source>
        <dbReference type="Proteomes" id="UP001519924"/>
    </source>
</evidence>
<accession>A0ABS7EZW9</accession>
<keyword evidence="8" id="KW-0902">Two-component regulatory system</keyword>
<dbReference type="InterPro" id="IPR000700">
    <property type="entry name" value="PAS-assoc_C"/>
</dbReference>
<dbReference type="NCBIfam" id="TIGR00229">
    <property type="entry name" value="sensory_box"/>
    <property type="match status" value="2"/>
</dbReference>
<dbReference type="SMART" id="SM00091">
    <property type="entry name" value="PAS"/>
    <property type="match status" value="3"/>
</dbReference>
<evidence type="ECO:0000259" key="12">
    <source>
        <dbReference type="PROSITE" id="PS50113"/>
    </source>
</evidence>
<evidence type="ECO:0000259" key="11">
    <source>
        <dbReference type="PROSITE" id="PS50112"/>
    </source>
</evidence>
<evidence type="ECO:0000256" key="9">
    <source>
        <dbReference type="SAM" id="MobiDB-lite"/>
    </source>
</evidence>
<comment type="catalytic activity">
    <reaction evidence="1">
        <text>ATP + protein L-histidine = ADP + protein N-phospho-L-histidine.</text>
        <dbReference type="EC" id="2.7.13.3"/>
    </reaction>
</comment>
<feature type="region of interest" description="Disordered" evidence="9">
    <location>
        <begin position="631"/>
        <end position="651"/>
    </location>
</feature>
<evidence type="ECO:0000256" key="7">
    <source>
        <dbReference type="ARBA" id="ARBA00022840"/>
    </source>
</evidence>
<dbReference type="CDD" id="cd00130">
    <property type="entry name" value="PAS"/>
    <property type="match status" value="1"/>
</dbReference>
<feature type="compositionally biased region" description="Basic and acidic residues" evidence="9">
    <location>
        <begin position="640"/>
        <end position="651"/>
    </location>
</feature>
<feature type="domain" description="PAS" evidence="11">
    <location>
        <begin position="5"/>
        <end position="75"/>
    </location>
</feature>
<feature type="domain" description="PAS" evidence="11">
    <location>
        <begin position="137"/>
        <end position="207"/>
    </location>
</feature>
<dbReference type="EMBL" id="JAHZUY010000003">
    <property type="protein sequence ID" value="MBW8268252.1"/>
    <property type="molecule type" value="Genomic_DNA"/>
</dbReference>
<dbReference type="PROSITE" id="PS50112">
    <property type="entry name" value="PAS"/>
    <property type="match status" value="3"/>
</dbReference>
<dbReference type="InterPro" id="IPR003594">
    <property type="entry name" value="HATPase_dom"/>
</dbReference>
<evidence type="ECO:0000256" key="4">
    <source>
        <dbReference type="ARBA" id="ARBA00022679"/>
    </source>
</evidence>
<dbReference type="SUPFAM" id="SSF55785">
    <property type="entry name" value="PYP-like sensor domain (PAS domain)"/>
    <property type="match status" value="3"/>
</dbReference>
<feature type="domain" description="Histidine kinase" evidence="10">
    <location>
        <begin position="413"/>
        <end position="634"/>
    </location>
</feature>
<evidence type="ECO:0000313" key="13">
    <source>
        <dbReference type="EMBL" id="MBW8268252.1"/>
    </source>
</evidence>
<dbReference type="CDD" id="cd00082">
    <property type="entry name" value="HisKA"/>
    <property type="match status" value="1"/>
</dbReference>